<keyword evidence="4" id="KW-1185">Reference proteome</keyword>
<dbReference type="RefSeq" id="WP_211850855.1">
    <property type="nucleotide sequence ID" value="NZ_JAAGBB010000002.1"/>
</dbReference>
<reference evidence="4" key="1">
    <citation type="journal article" date="2021" name="Syst. Appl. Microbiol.">
        <title>Roseomonas hellenica sp. nov., isolated from roots of wild-growing Alkanna tinctoria.</title>
        <authorList>
            <person name="Rat A."/>
            <person name="Naranjo H.D."/>
            <person name="Lebbe L."/>
            <person name="Cnockaert M."/>
            <person name="Krigas N."/>
            <person name="Grigoriadou K."/>
            <person name="Maloupa E."/>
            <person name="Willems A."/>
        </authorList>
    </citation>
    <scope>NUCLEOTIDE SEQUENCE [LARGE SCALE GENOMIC DNA]</scope>
    <source>
        <strain evidence="4">LMG 31523</strain>
    </source>
</reference>
<feature type="chain" id="PRO_5045717841" evidence="2">
    <location>
        <begin position="24"/>
        <end position="329"/>
    </location>
</feature>
<keyword evidence="2" id="KW-0732">Signal</keyword>
<dbReference type="Pfam" id="PF03401">
    <property type="entry name" value="TctC"/>
    <property type="match status" value="1"/>
</dbReference>
<sequence length="329" mass="34581">MSRARFEHAMRRRALLAIPAALAAPGLLRAQEAWPVRQARIIIPFAAGGPQDPPARIIAEKLSQRLGATFIVDNRPGAGGGLGAQQVAQAAPDGATLLFISSSISIIPTLQVALRFDPVRDLAPISLVCDVPAALLVRSDSRFDSLAAVLAAARASPGRLTYASGGVGSANHLAGALFAALAGLDLTHVPYRGISQAVTAIYTGEIDLIFGSTLEVLAHAREGRARLLGTTMPARLPETPEVPAIAEQVPGYAAPNWFSMFAPKGMAPPLTERLVAELARLRDDPDMTARLSAGAAQMRLDGPGPLAARLAEEVVKWRDVIGRANIRAD</sequence>
<evidence type="ECO:0000256" key="2">
    <source>
        <dbReference type="SAM" id="SignalP"/>
    </source>
</evidence>
<dbReference type="Proteomes" id="UP001196870">
    <property type="component" value="Unassembled WGS sequence"/>
</dbReference>
<dbReference type="InterPro" id="IPR005064">
    <property type="entry name" value="BUG"/>
</dbReference>
<evidence type="ECO:0000313" key="4">
    <source>
        <dbReference type="Proteomes" id="UP001196870"/>
    </source>
</evidence>
<feature type="signal peptide" evidence="2">
    <location>
        <begin position="1"/>
        <end position="23"/>
    </location>
</feature>
<dbReference type="Gene3D" id="3.40.190.150">
    <property type="entry name" value="Bordetella uptake gene, domain 1"/>
    <property type="match status" value="1"/>
</dbReference>
<evidence type="ECO:0000256" key="1">
    <source>
        <dbReference type="ARBA" id="ARBA00006987"/>
    </source>
</evidence>
<proteinExistence type="inferred from homology"/>
<evidence type="ECO:0000313" key="3">
    <source>
        <dbReference type="EMBL" id="MBR0663271.1"/>
    </source>
</evidence>
<name>A0ABS5ESJ8_9PROT</name>
<comment type="caution">
    <text evidence="3">The sequence shown here is derived from an EMBL/GenBank/DDBJ whole genome shotgun (WGS) entry which is preliminary data.</text>
</comment>
<dbReference type="Gene3D" id="3.40.190.10">
    <property type="entry name" value="Periplasmic binding protein-like II"/>
    <property type="match status" value="1"/>
</dbReference>
<dbReference type="InterPro" id="IPR042100">
    <property type="entry name" value="Bug_dom1"/>
</dbReference>
<dbReference type="PANTHER" id="PTHR42928:SF5">
    <property type="entry name" value="BLR1237 PROTEIN"/>
    <property type="match status" value="1"/>
</dbReference>
<accession>A0ABS5ESJ8</accession>
<gene>
    <name evidence="3" type="ORF">GXW71_02770</name>
</gene>
<organism evidence="3 4">
    <name type="scientific">Plastoroseomonas hellenica</name>
    <dbReference type="NCBI Taxonomy" id="2687306"/>
    <lineage>
        <taxon>Bacteria</taxon>
        <taxon>Pseudomonadati</taxon>
        <taxon>Pseudomonadota</taxon>
        <taxon>Alphaproteobacteria</taxon>
        <taxon>Acetobacterales</taxon>
        <taxon>Acetobacteraceae</taxon>
        <taxon>Plastoroseomonas</taxon>
    </lineage>
</organism>
<dbReference type="SUPFAM" id="SSF53850">
    <property type="entry name" value="Periplasmic binding protein-like II"/>
    <property type="match status" value="1"/>
</dbReference>
<dbReference type="PANTHER" id="PTHR42928">
    <property type="entry name" value="TRICARBOXYLATE-BINDING PROTEIN"/>
    <property type="match status" value="1"/>
</dbReference>
<dbReference type="EMBL" id="JAAGBB010000002">
    <property type="protein sequence ID" value="MBR0663271.1"/>
    <property type="molecule type" value="Genomic_DNA"/>
</dbReference>
<dbReference type="PIRSF" id="PIRSF017082">
    <property type="entry name" value="YflP"/>
    <property type="match status" value="1"/>
</dbReference>
<protein>
    <submittedName>
        <fullName evidence="3">Tripartite tricarboxylate transporter substrate binding protein</fullName>
    </submittedName>
</protein>
<comment type="similarity">
    <text evidence="1">Belongs to the UPF0065 (bug) family.</text>
</comment>